<organism evidence="2 3">
    <name type="scientific">Vigna mungo</name>
    <name type="common">Black gram</name>
    <name type="synonym">Phaseolus mungo</name>
    <dbReference type="NCBI Taxonomy" id="3915"/>
    <lineage>
        <taxon>Eukaryota</taxon>
        <taxon>Viridiplantae</taxon>
        <taxon>Streptophyta</taxon>
        <taxon>Embryophyta</taxon>
        <taxon>Tracheophyta</taxon>
        <taxon>Spermatophyta</taxon>
        <taxon>Magnoliopsida</taxon>
        <taxon>eudicotyledons</taxon>
        <taxon>Gunneridae</taxon>
        <taxon>Pentapetalae</taxon>
        <taxon>rosids</taxon>
        <taxon>fabids</taxon>
        <taxon>Fabales</taxon>
        <taxon>Fabaceae</taxon>
        <taxon>Papilionoideae</taxon>
        <taxon>50 kb inversion clade</taxon>
        <taxon>NPAAA clade</taxon>
        <taxon>indigoferoid/millettioid clade</taxon>
        <taxon>Phaseoleae</taxon>
        <taxon>Vigna</taxon>
    </lineage>
</organism>
<dbReference type="EMBL" id="CP144699">
    <property type="protein sequence ID" value="WVZ20881.1"/>
    <property type="molecule type" value="Genomic_DNA"/>
</dbReference>
<proteinExistence type="predicted"/>
<dbReference type="AlphaFoldDB" id="A0AAQ3S9N5"/>
<feature type="region of interest" description="Disordered" evidence="1">
    <location>
        <begin position="176"/>
        <end position="202"/>
    </location>
</feature>
<feature type="compositionally biased region" description="Basic and acidic residues" evidence="1">
    <location>
        <begin position="179"/>
        <end position="202"/>
    </location>
</feature>
<name>A0AAQ3S9N5_VIGMU</name>
<keyword evidence="3" id="KW-1185">Reference proteome</keyword>
<reference evidence="2 3" key="1">
    <citation type="journal article" date="2023" name="Life. Sci Alliance">
        <title>Evolutionary insights into 3D genome organization and epigenetic landscape of Vigna mungo.</title>
        <authorList>
            <person name="Junaid A."/>
            <person name="Singh B."/>
            <person name="Bhatia S."/>
        </authorList>
    </citation>
    <scope>NUCLEOTIDE SEQUENCE [LARGE SCALE GENOMIC DNA]</scope>
    <source>
        <strain evidence="2">Urdbean</strain>
    </source>
</reference>
<feature type="compositionally biased region" description="Polar residues" evidence="1">
    <location>
        <begin position="18"/>
        <end position="27"/>
    </location>
</feature>
<feature type="region of interest" description="Disordered" evidence="1">
    <location>
        <begin position="1"/>
        <end position="27"/>
    </location>
</feature>
<accession>A0AAQ3S9N5</accession>
<sequence length="202" mass="21977">MVTMSAISGLGPAPTIAEPSSSKMPLTAADSGSSLGFIFSDKGLPRFRTLPSDNSWCDSTRTLPCLAVTRTRTTWTVRTGGVESAREVSPWESSSQRLCTFLVPGLTPHEAKESEGRRGLSQSERDCGDAKLWRRGGRVLRAVAVAVFLEGVAVRDMAGNLRKRRGKGQRVEAMLGLEEETRKQTDRAVRRRSGREGRVVSG</sequence>
<gene>
    <name evidence="2" type="ORF">V8G54_008203</name>
</gene>
<protein>
    <submittedName>
        <fullName evidence="2">Uncharacterized protein</fullName>
    </submittedName>
</protein>
<dbReference type="Proteomes" id="UP001374535">
    <property type="component" value="Chromosome 2"/>
</dbReference>
<evidence type="ECO:0000313" key="3">
    <source>
        <dbReference type="Proteomes" id="UP001374535"/>
    </source>
</evidence>
<evidence type="ECO:0000256" key="1">
    <source>
        <dbReference type="SAM" id="MobiDB-lite"/>
    </source>
</evidence>
<evidence type="ECO:0000313" key="2">
    <source>
        <dbReference type="EMBL" id="WVZ20881.1"/>
    </source>
</evidence>